<keyword evidence="2 4" id="KW-0238">DNA-binding</keyword>
<dbReference type="InterPro" id="IPR009057">
    <property type="entry name" value="Homeodomain-like_sf"/>
</dbReference>
<keyword evidence="3" id="KW-0804">Transcription</keyword>
<feature type="domain" description="HTH tetR-type" evidence="5">
    <location>
        <begin position="29"/>
        <end position="89"/>
    </location>
</feature>
<dbReference type="SUPFAM" id="SSF46689">
    <property type="entry name" value="Homeodomain-like"/>
    <property type="match status" value="1"/>
</dbReference>
<evidence type="ECO:0000256" key="2">
    <source>
        <dbReference type="ARBA" id="ARBA00023125"/>
    </source>
</evidence>
<dbReference type="PROSITE" id="PS50977">
    <property type="entry name" value="HTH_TETR_2"/>
    <property type="match status" value="1"/>
</dbReference>
<dbReference type="GO" id="GO:0003700">
    <property type="term" value="F:DNA-binding transcription factor activity"/>
    <property type="evidence" value="ECO:0007669"/>
    <property type="project" value="TreeGrafter"/>
</dbReference>
<protein>
    <submittedName>
        <fullName evidence="6">TetR/AcrR family transcriptional regulator</fullName>
    </submittedName>
</protein>
<comment type="caution">
    <text evidence="6">The sequence shown here is derived from an EMBL/GenBank/DDBJ whole genome shotgun (WGS) entry which is preliminary data.</text>
</comment>
<evidence type="ECO:0000256" key="4">
    <source>
        <dbReference type="PROSITE-ProRule" id="PRU00335"/>
    </source>
</evidence>
<dbReference type="InterPro" id="IPR050109">
    <property type="entry name" value="HTH-type_TetR-like_transc_reg"/>
</dbReference>
<dbReference type="PANTHER" id="PTHR30055:SF234">
    <property type="entry name" value="HTH-TYPE TRANSCRIPTIONAL REGULATOR BETI"/>
    <property type="match status" value="1"/>
</dbReference>
<evidence type="ECO:0000256" key="1">
    <source>
        <dbReference type="ARBA" id="ARBA00023015"/>
    </source>
</evidence>
<dbReference type="AlphaFoldDB" id="A0A4S4BUJ6"/>
<dbReference type="EMBL" id="SSOB01000017">
    <property type="protein sequence ID" value="THF78045.1"/>
    <property type="molecule type" value="Genomic_DNA"/>
</dbReference>
<dbReference type="OrthoDB" id="1679733at2"/>
<keyword evidence="7" id="KW-1185">Reference proteome</keyword>
<evidence type="ECO:0000256" key="3">
    <source>
        <dbReference type="ARBA" id="ARBA00023163"/>
    </source>
</evidence>
<evidence type="ECO:0000313" key="6">
    <source>
        <dbReference type="EMBL" id="THF78045.1"/>
    </source>
</evidence>
<sequence length="214" mass="24020">MSIYSTVFLANEFAQEGTRMRCRERADAADNRKLILQTARSLFDAYGVNEVSMHQIAKTAGIGQGTLYRRYAHKGELCSDLMEDTSHALQAEIEATIARLRADSAEARLGAVLDLLVDFIEAKSRLLIPLHNVYMSEKESSAFFRSPFYLYLKDTISSLVEDAMPAAGNDCPSFLSHTLLSTLNPIAYLQLRGDLGFSVDEIKQHYRKLFLRSV</sequence>
<name>A0A4S4BUJ6_9BACL</name>
<dbReference type="InterPro" id="IPR001647">
    <property type="entry name" value="HTH_TetR"/>
</dbReference>
<dbReference type="GO" id="GO:0000976">
    <property type="term" value="F:transcription cis-regulatory region binding"/>
    <property type="evidence" value="ECO:0007669"/>
    <property type="project" value="TreeGrafter"/>
</dbReference>
<keyword evidence="1" id="KW-0805">Transcription regulation</keyword>
<dbReference type="PRINTS" id="PR00455">
    <property type="entry name" value="HTHTETR"/>
</dbReference>
<reference evidence="6 7" key="1">
    <citation type="submission" date="2019-04" db="EMBL/GenBank/DDBJ databases">
        <title>Cohnella sp. nov. isolated from preserved vegetables.</title>
        <authorList>
            <person name="Lin S.-Y."/>
            <person name="Hung M.-H."/>
            <person name="Young C.-C."/>
        </authorList>
    </citation>
    <scope>NUCLEOTIDE SEQUENCE [LARGE SCALE GENOMIC DNA]</scope>
    <source>
        <strain evidence="6 7">CC-MHH1044</strain>
    </source>
</reference>
<dbReference type="PANTHER" id="PTHR30055">
    <property type="entry name" value="HTH-TYPE TRANSCRIPTIONAL REGULATOR RUTR"/>
    <property type="match status" value="1"/>
</dbReference>
<proteinExistence type="predicted"/>
<feature type="DNA-binding region" description="H-T-H motif" evidence="4">
    <location>
        <begin position="52"/>
        <end position="71"/>
    </location>
</feature>
<dbReference type="Pfam" id="PF00440">
    <property type="entry name" value="TetR_N"/>
    <property type="match status" value="1"/>
</dbReference>
<accession>A0A4S4BUJ6</accession>
<evidence type="ECO:0000259" key="5">
    <source>
        <dbReference type="PROSITE" id="PS50977"/>
    </source>
</evidence>
<dbReference type="Gene3D" id="1.10.357.10">
    <property type="entry name" value="Tetracycline Repressor, domain 2"/>
    <property type="match status" value="1"/>
</dbReference>
<dbReference type="Proteomes" id="UP000310636">
    <property type="component" value="Unassembled WGS sequence"/>
</dbReference>
<organism evidence="6 7">
    <name type="scientific">Cohnella fermenti</name>
    <dbReference type="NCBI Taxonomy" id="2565925"/>
    <lineage>
        <taxon>Bacteria</taxon>
        <taxon>Bacillati</taxon>
        <taxon>Bacillota</taxon>
        <taxon>Bacilli</taxon>
        <taxon>Bacillales</taxon>
        <taxon>Paenibacillaceae</taxon>
        <taxon>Cohnella</taxon>
    </lineage>
</organism>
<gene>
    <name evidence="6" type="ORF">E6C55_15225</name>
</gene>
<evidence type="ECO:0000313" key="7">
    <source>
        <dbReference type="Proteomes" id="UP000310636"/>
    </source>
</evidence>